<accession>A0A399EDQ7</accession>
<dbReference type="EMBL" id="QWLA01000141">
    <property type="protein sequence ID" value="RIH81673.1"/>
    <property type="molecule type" value="Genomic_DNA"/>
</dbReference>
<keyword evidence="2" id="KW-1185">Reference proteome</keyword>
<organism evidence="1 2">
    <name type="scientific">Calidithermus roseus</name>
    <dbReference type="NCBI Taxonomy" id="1644118"/>
    <lineage>
        <taxon>Bacteria</taxon>
        <taxon>Thermotogati</taxon>
        <taxon>Deinococcota</taxon>
        <taxon>Deinococci</taxon>
        <taxon>Thermales</taxon>
        <taxon>Thermaceae</taxon>
        <taxon>Calidithermus</taxon>
    </lineage>
</organism>
<proteinExistence type="predicted"/>
<evidence type="ECO:0000313" key="1">
    <source>
        <dbReference type="EMBL" id="RIH81673.1"/>
    </source>
</evidence>
<reference evidence="1 2" key="1">
    <citation type="submission" date="2018-08" db="EMBL/GenBank/DDBJ databases">
        <title>Meiothermus roseus NBRC 110900 genome sequencing project.</title>
        <authorList>
            <person name="Da Costa M.S."/>
            <person name="Albuquerque L."/>
            <person name="Raposo P."/>
            <person name="Froufe H.J.C."/>
            <person name="Barroso C.S."/>
            <person name="Egas C."/>
        </authorList>
    </citation>
    <scope>NUCLEOTIDE SEQUENCE [LARGE SCALE GENOMIC DNA]</scope>
    <source>
        <strain evidence="1 2">NBRC 110900</strain>
    </source>
</reference>
<evidence type="ECO:0000313" key="2">
    <source>
        <dbReference type="Proteomes" id="UP000265341"/>
    </source>
</evidence>
<sequence length="44" mass="4957">MAIWGKLLAQKRKLLVRARKGTSLKLEATTGLEKLLPPSVERVR</sequence>
<dbReference type="Proteomes" id="UP000265341">
    <property type="component" value="Unassembled WGS sequence"/>
</dbReference>
<name>A0A399EDQ7_9DEIN</name>
<dbReference type="AlphaFoldDB" id="A0A399EDQ7"/>
<gene>
    <name evidence="1" type="ORF">Mrose_03556</name>
</gene>
<protein>
    <submittedName>
        <fullName evidence="1">Uncharacterized protein</fullName>
    </submittedName>
</protein>
<comment type="caution">
    <text evidence="1">The sequence shown here is derived from an EMBL/GenBank/DDBJ whole genome shotgun (WGS) entry which is preliminary data.</text>
</comment>